<evidence type="ECO:0000256" key="1">
    <source>
        <dbReference type="ARBA" id="ARBA00004196"/>
    </source>
</evidence>
<dbReference type="InterPro" id="IPR051555">
    <property type="entry name" value="FDH_Electron_Transfer_Unit"/>
</dbReference>
<keyword evidence="9" id="KW-0732">Signal</keyword>
<dbReference type="Proteomes" id="UP000014975">
    <property type="component" value="Unassembled WGS sequence"/>
</dbReference>
<evidence type="ECO:0000313" key="11">
    <source>
        <dbReference type="EMBL" id="EPR32804.1"/>
    </source>
</evidence>
<keyword evidence="8" id="KW-0812">Transmembrane</keyword>
<evidence type="ECO:0000256" key="4">
    <source>
        <dbReference type="ARBA" id="ARBA00022737"/>
    </source>
</evidence>
<dbReference type="SUPFAM" id="SSF54862">
    <property type="entry name" value="4Fe-4S ferredoxins"/>
    <property type="match status" value="1"/>
</dbReference>
<dbReference type="Pfam" id="PF00037">
    <property type="entry name" value="Fer4"/>
    <property type="match status" value="1"/>
</dbReference>
<dbReference type="RefSeq" id="WP_020886939.1">
    <property type="nucleotide sequence ID" value="NZ_ATHI01000026.1"/>
</dbReference>
<organism evidence="11 12">
    <name type="scientific">Alkalidesulfovibrio alkalitolerans DSM 16529</name>
    <dbReference type="NCBI Taxonomy" id="1121439"/>
    <lineage>
        <taxon>Bacteria</taxon>
        <taxon>Pseudomonadati</taxon>
        <taxon>Thermodesulfobacteriota</taxon>
        <taxon>Desulfovibrionia</taxon>
        <taxon>Desulfovibrionales</taxon>
        <taxon>Desulfovibrionaceae</taxon>
        <taxon>Alkalidesulfovibrio</taxon>
    </lineage>
</organism>
<dbReference type="STRING" id="1121439.dsat_0245"/>
<evidence type="ECO:0000256" key="3">
    <source>
        <dbReference type="ARBA" id="ARBA00022723"/>
    </source>
</evidence>
<feature type="chain" id="PRO_5004557662" evidence="9">
    <location>
        <begin position="41"/>
        <end position="338"/>
    </location>
</feature>
<name>S7UG82_9BACT</name>
<keyword evidence="4" id="KW-0677">Repeat</keyword>
<dbReference type="InterPro" id="IPR006311">
    <property type="entry name" value="TAT_signal"/>
</dbReference>
<dbReference type="GO" id="GO:0046872">
    <property type="term" value="F:metal ion binding"/>
    <property type="evidence" value="ECO:0007669"/>
    <property type="project" value="UniProtKB-KW"/>
</dbReference>
<dbReference type="Pfam" id="PF13247">
    <property type="entry name" value="Fer4_11"/>
    <property type="match status" value="1"/>
</dbReference>
<comment type="subcellular location">
    <subcellularLocation>
        <location evidence="1">Cell envelope</location>
    </subcellularLocation>
</comment>
<evidence type="ECO:0000256" key="6">
    <source>
        <dbReference type="ARBA" id="ARBA00023014"/>
    </source>
</evidence>
<feature type="domain" description="4Fe-4S ferredoxin-type" evidence="10">
    <location>
        <begin position="52"/>
        <end position="81"/>
    </location>
</feature>
<keyword evidence="2" id="KW-0004">4Fe-4S</keyword>
<evidence type="ECO:0000313" key="12">
    <source>
        <dbReference type="Proteomes" id="UP000014975"/>
    </source>
</evidence>
<dbReference type="eggNOG" id="COG0437">
    <property type="taxonomic scope" value="Bacteria"/>
</dbReference>
<dbReference type="InterPro" id="IPR017896">
    <property type="entry name" value="4Fe4S_Fe-S-bd"/>
</dbReference>
<dbReference type="Gene3D" id="3.30.70.20">
    <property type="match status" value="2"/>
</dbReference>
<keyword evidence="8" id="KW-1133">Transmembrane helix</keyword>
<protein>
    <submittedName>
        <fullName evidence="11">4Fe-4S ferredoxin, iron-sulpur binding domain-containing protein</fullName>
    </submittedName>
</protein>
<feature type="domain" description="4Fe-4S ferredoxin-type" evidence="10">
    <location>
        <begin position="160"/>
        <end position="189"/>
    </location>
</feature>
<dbReference type="EMBL" id="ATHI01000026">
    <property type="protein sequence ID" value="EPR32804.1"/>
    <property type="molecule type" value="Genomic_DNA"/>
</dbReference>
<evidence type="ECO:0000259" key="10">
    <source>
        <dbReference type="PROSITE" id="PS51379"/>
    </source>
</evidence>
<keyword evidence="8" id="KW-0472">Membrane</keyword>
<evidence type="ECO:0000256" key="7">
    <source>
        <dbReference type="SAM" id="MobiDB-lite"/>
    </source>
</evidence>
<keyword evidence="6" id="KW-0411">Iron-sulfur</keyword>
<sequence>MSKNPEETTPAKERGLSRRAFLGGLAAAGAACLAPGTAKAATASSAPRTIELATLIDLSRCIGCGACVEACRTRSMDHVPEPVRPIPTMYPARAKPEDFSDKKHVDDRLTPYTRLFIQSAEVTYQGRTHLVHAPRRCLHCVNPPCAKLCPFGAARRETNGAVRIDESTCLGGAKCRDVCPWSIPQRQSGVGLYLDLLPAFAGNGVMFKCDRCQDRVESGGLPACIEACPMDVQQIGPRDEIVARAKTLAAERGHFLYGLDENGGTNTIYLSPVPFELLDAAVGTGPGRPGFPDAPSVMRNEEKYAAAVLGAPLAGIAAGVLAILAGRRKDSQKDRHEP</sequence>
<dbReference type="GO" id="GO:0051539">
    <property type="term" value="F:4 iron, 4 sulfur cluster binding"/>
    <property type="evidence" value="ECO:0007669"/>
    <property type="project" value="UniProtKB-KW"/>
</dbReference>
<dbReference type="GO" id="GO:0030313">
    <property type="term" value="C:cell envelope"/>
    <property type="evidence" value="ECO:0007669"/>
    <property type="project" value="UniProtKB-SubCell"/>
</dbReference>
<evidence type="ECO:0000256" key="5">
    <source>
        <dbReference type="ARBA" id="ARBA00023004"/>
    </source>
</evidence>
<feature type="compositionally biased region" description="Basic and acidic residues" evidence="7">
    <location>
        <begin position="94"/>
        <end position="103"/>
    </location>
</feature>
<keyword evidence="3" id="KW-0479">Metal-binding</keyword>
<keyword evidence="12" id="KW-1185">Reference proteome</keyword>
<evidence type="ECO:0000256" key="9">
    <source>
        <dbReference type="SAM" id="SignalP"/>
    </source>
</evidence>
<accession>S7UG82</accession>
<dbReference type="PROSITE" id="PS51257">
    <property type="entry name" value="PROKAR_LIPOPROTEIN"/>
    <property type="match status" value="1"/>
</dbReference>
<dbReference type="PATRIC" id="fig|1121439.3.peg.1593"/>
<evidence type="ECO:0000256" key="8">
    <source>
        <dbReference type="SAM" id="Phobius"/>
    </source>
</evidence>
<proteinExistence type="predicted"/>
<dbReference type="PANTHER" id="PTHR43545:SF4">
    <property type="entry name" value="IRON-SULFUR PROTEIN"/>
    <property type="match status" value="1"/>
</dbReference>
<evidence type="ECO:0000256" key="2">
    <source>
        <dbReference type="ARBA" id="ARBA00022485"/>
    </source>
</evidence>
<comment type="caution">
    <text evidence="11">The sequence shown here is derived from an EMBL/GenBank/DDBJ whole genome shotgun (WGS) entry which is preliminary data.</text>
</comment>
<dbReference type="PANTHER" id="PTHR43545">
    <property type="entry name" value="FORMATE DEHYDROGENASE, NITRATE-INDUCIBLE, IRON-SULFUR SUBUNIT"/>
    <property type="match status" value="1"/>
</dbReference>
<dbReference type="PROSITE" id="PS51379">
    <property type="entry name" value="4FE4S_FER_2"/>
    <property type="match status" value="3"/>
</dbReference>
<feature type="domain" description="4Fe-4S ferredoxin-type" evidence="10">
    <location>
        <begin position="128"/>
        <end position="159"/>
    </location>
</feature>
<dbReference type="PROSITE" id="PS51318">
    <property type="entry name" value="TAT"/>
    <property type="match status" value="1"/>
</dbReference>
<gene>
    <name evidence="11" type="ORF">dsat_0245</name>
</gene>
<feature type="signal peptide" evidence="9">
    <location>
        <begin position="1"/>
        <end position="40"/>
    </location>
</feature>
<feature type="transmembrane region" description="Helical" evidence="8">
    <location>
        <begin position="304"/>
        <end position="325"/>
    </location>
</feature>
<keyword evidence="5" id="KW-0408">Iron</keyword>
<reference evidence="11 12" key="1">
    <citation type="journal article" date="2013" name="Genome Announc.">
        <title>Draft genome sequences for three mercury-methylating, sulfate-reducing bacteria.</title>
        <authorList>
            <person name="Brown S.D."/>
            <person name="Hurt R.A.Jr."/>
            <person name="Gilmour C.C."/>
            <person name="Elias D.A."/>
        </authorList>
    </citation>
    <scope>NUCLEOTIDE SEQUENCE [LARGE SCALE GENOMIC DNA]</scope>
    <source>
        <strain evidence="11 12">DSM 16529</strain>
    </source>
</reference>
<feature type="region of interest" description="Disordered" evidence="7">
    <location>
        <begin position="82"/>
        <end position="103"/>
    </location>
</feature>
<dbReference type="AlphaFoldDB" id="S7UG82"/>